<name>A0AAF0FNS5_9CAUD</name>
<sequence length="601" mass="67633">MAKRNEREFGPGERWADLDLLREEYPNFKPFIFDVMTGLLGFECSDIQLDIAEFLEFGPKERMIQAQRGQAKTTITAAYAVWRLIHQPNARILIISAGGTQATEIANWVIQIIDNMDELACLRPDRSAGDRASVEAYDVHYELKGPEKSPSIACVGITSNMQGKRADILIADDIESAKNSQTELMRERLTLLTRDFASICSDGDIIYLGTPQSIDSVYNGLFSRGYTIRIWPGRYPTEDEEQNYGTFLAPLIRRKMEQDPSLRTGGGPTGERGKNVDMVLPGLSEEKLTKKEIDQGAAYFQLQHMLDTRLSDANRFPLKSDKLVFMQVSEMTAPLEIFIQRGPHTLLTTPQGFYTSDAYYRAAEFGREHSSFTGCHMAVDPSGSGSDETTYAVTKFLAGRVFLVDFGAVPGGVDEDALDALTAVAERWKPNHISIEKNFGDGALASVWKPKLLRKHRCEIEDVWAAGQKELRIIDCLEPVIGSGRLIVDESLLAKDVELCERHPLEKRASYSFFYQLSRLTREKQSLKHDDRLDAVAWSVKHWTEALSQDSLKVVNQQRKKAWAERMKNPLGDGTKLPAHTLAKLGIRQSRGAVSRMKRRF</sequence>
<dbReference type="InterPro" id="IPR027417">
    <property type="entry name" value="P-loop_NTPase"/>
</dbReference>
<organism evidence="2 3">
    <name type="scientific">Paracoccus phage ParMal1</name>
    <dbReference type="NCBI Taxonomy" id="3032416"/>
    <lineage>
        <taxon>Viruses</taxon>
        <taxon>Duplodnaviria</taxon>
        <taxon>Heunggongvirae</taxon>
        <taxon>Uroviricota</taxon>
        <taxon>Caudoviricetes</taxon>
        <taxon>Autographivirales</taxon>
        <taxon>Autographivirales incertae sedis</taxon>
        <taxon>Mallvirus</taxon>
        <taxon>Mallvirus ParMal1</taxon>
    </lineage>
</organism>
<evidence type="ECO:0000313" key="3">
    <source>
        <dbReference type="Proteomes" id="UP001216172"/>
    </source>
</evidence>
<dbReference type="Gene3D" id="3.40.50.300">
    <property type="entry name" value="P-loop containing nucleotide triphosphate hydrolases"/>
    <property type="match status" value="1"/>
</dbReference>
<dbReference type="NCBIfam" id="NF033889">
    <property type="entry name" value="termin_lrg_T7"/>
    <property type="match status" value="1"/>
</dbReference>
<dbReference type="Gene3D" id="3.30.420.240">
    <property type="match status" value="1"/>
</dbReference>
<accession>A0AAF0FNS5</accession>
<gene>
    <name evidence="2" type="ORF">ParaMal1_00010</name>
</gene>
<evidence type="ECO:0000313" key="2">
    <source>
        <dbReference type="EMBL" id="WFG40894.1"/>
    </source>
</evidence>
<keyword evidence="3" id="KW-1185">Reference proteome</keyword>
<reference evidence="2" key="1">
    <citation type="submission" date="2023-02" db="EMBL/GenBank/DDBJ databases">
        <authorList>
            <person name="Rihtman B."/>
        </authorList>
    </citation>
    <scope>NUCLEOTIDE SEQUENCE</scope>
</reference>
<protein>
    <submittedName>
        <fullName evidence="2">Terminase large subunit</fullName>
    </submittedName>
</protein>
<feature type="domain" description="Terminase large subunit ribonuclease H-like" evidence="1">
    <location>
        <begin position="379"/>
        <end position="486"/>
    </location>
</feature>
<dbReference type="InterPro" id="IPR047987">
    <property type="entry name" value="Gp19-like_virus"/>
</dbReference>
<evidence type="ECO:0000259" key="1">
    <source>
        <dbReference type="Pfam" id="PF22530"/>
    </source>
</evidence>
<dbReference type="Pfam" id="PF22530">
    <property type="entry name" value="Terminase-T7_RNaseH-like"/>
    <property type="match status" value="1"/>
</dbReference>
<proteinExistence type="predicted"/>
<dbReference type="SUPFAM" id="SSF52540">
    <property type="entry name" value="P-loop containing nucleoside triphosphate hydrolases"/>
    <property type="match status" value="1"/>
</dbReference>
<dbReference type="InterPro" id="IPR054762">
    <property type="entry name" value="Gp19_RNaseH-like"/>
</dbReference>
<dbReference type="EMBL" id="OQ376858">
    <property type="protein sequence ID" value="WFG40894.1"/>
    <property type="molecule type" value="Genomic_DNA"/>
</dbReference>
<dbReference type="Proteomes" id="UP001216172">
    <property type="component" value="Segment"/>
</dbReference>